<dbReference type="AlphaFoldDB" id="A0A1B6K3N3"/>
<organism evidence="3">
    <name type="scientific">Homalodisca liturata</name>
    <dbReference type="NCBI Taxonomy" id="320908"/>
    <lineage>
        <taxon>Eukaryota</taxon>
        <taxon>Metazoa</taxon>
        <taxon>Ecdysozoa</taxon>
        <taxon>Arthropoda</taxon>
        <taxon>Hexapoda</taxon>
        <taxon>Insecta</taxon>
        <taxon>Pterygota</taxon>
        <taxon>Neoptera</taxon>
        <taxon>Paraneoptera</taxon>
        <taxon>Hemiptera</taxon>
        <taxon>Auchenorrhyncha</taxon>
        <taxon>Membracoidea</taxon>
        <taxon>Cicadellidae</taxon>
        <taxon>Cicadellinae</taxon>
        <taxon>Proconiini</taxon>
        <taxon>Homalodisca</taxon>
    </lineage>
</organism>
<evidence type="ECO:0000313" key="3">
    <source>
        <dbReference type="EMBL" id="JAT06056.1"/>
    </source>
</evidence>
<keyword evidence="1" id="KW-0472">Membrane</keyword>
<sequence length="154" mass="17016">MYWAVEAAAVLSFLLPAVLSAPTWEDTADVIFENGTDVDISVPTSQPQGMGADIFVSTSQPHGTDADISVSTSQRHRKDADIFVSTSQPPSSPVAVEETTTESSLFRRRVTRPVRILSAAERTYKQRLSLGLSVLIAWIMYFAFLLIIRNYDFS</sequence>
<dbReference type="EMBL" id="GECU01001651">
    <property type="protein sequence ID" value="JAT06056.1"/>
    <property type="molecule type" value="Transcribed_RNA"/>
</dbReference>
<protein>
    <submittedName>
        <fullName evidence="3">Uncharacterized protein</fullName>
    </submittedName>
</protein>
<proteinExistence type="predicted"/>
<keyword evidence="1" id="KW-0812">Transmembrane</keyword>
<gene>
    <name evidence="3" type="ORF">g.6203</name>
</gene>
<reference evidence="3" key="1">
    <citation type="submission" date="2015-11" db="EMBL/GenBank/DDBJ databases">
        <title>De novo transcriptome assembly of four potential Pierce s Disease insect vectors from Arizona vineyards.</title>
        <authorList>
            <person name="Tassone E.E."/>
        </authorList>
    </citation>
    <scope>NUCLEOTIDE SEQUENCE</scope>
</reference>
<keyword evidence="1" id="KW-1133">Transmembrane helix</keyword>
<accession>A0A1B6K3N3</accession>
<feature type="transmembrane region" description="Helical" evidence="1">
    <location>
        <begin position="128"/>
        <end position="148"/>
    </location>
</feature>
<name>A0A1B6K3N3_9HEMI</name>
<evidence type="ECO:0000256" key="2">
    <source>
        <dbReference type="SAM" id="SignalP"/>
    </source>
</evidence>
<feature type="chain" id="PRO_5008586397" evidence="2">
    <location>
        <begin position="21"/>
        <end position="154"/>
    </location>
</feature>
<feature type="signal peptide" evidence="2">
    <location>
        <begin position="1"/>
        <end position="20"/>
    </location>
</feature>
<evidence type="ECO:0000256" key="1">
    <source>
        <dbReference type="SAM" id="Phobius"/>
    </source>
</evidence>
<keyword evidence="2" id="KW-0732">Signal</keyword>